<name>A0ABX6T6K4_9SPHN</name>
<reference evidence="2 3" key="1">
    <citation type="submission" date="2020-08" db="EMBL/GenBank/DDBJ databases">
        <title>Genome sequence of Sphingomonas sediminicola KACC 15039T.</title>
        <authorList>
            <person name="Hyun D.-W."/>
            <person name="Bae J.-W."/>
        </authorList>
    </citation>
    <scope>NUCLEOTIDE SEQUENCE [LARGE SCALE GENOMIC DNA]</scope>
    <source>
        <strain evidence="2 3">KACC 15039</strain>
    </source>
</reference>
<dbReference type="Proteomes" id="UP000516105">
    <property type="component" value="Chromosome"/>
</dbReference>
<dbReference type="RefSeq" id="WP_187708371.1">
    <property type="nucleotide sequence ID" value="NZ_CP060782.1"/>
</dbReference>
<dbReference type="SUPFAM" id="SSF54427">
    <property type="entry name" value="NTF2-like"/>
    <property type="match status" value="1"/>
</dbReference>
<proteinExistence type="predicted"/>
<protein>
    <submittedName>
        <fullName evidence="2">Nuclear transport factor 2 family protein</fullName>
    </submittedName>
</protein>
<accession>A0ABX6T6K4</accession>
<organism evidence="2 3">
    <name type="scientific">Sphingomonas sediminicola</name>
    <dbReference type="NCBI Taxonomy" id="386874"/>
    <lineage>
        <taxon>Bacteria</taxon>
        <taxon>Pseudomonadati</taxon>
        <taxon>Pseudomonadota</taxon>
        <taxon>Alphaproteobacteria</taxon>
        <taxon>Sphingomonadales</taxon>
        <taxon>Sphingomonadaceae</taxon>
        <taxon>Sphingomonas</taxon>
    </lineage>
</organism>
<keyword evidence="3" id="KW-1185">Reference proteome</keyword>
<evidence type="ECO:0000313" key="3">
    <source>
        <dbReference type="Proteomes" id="UP000516105"/>
    </source>
</evidence>
<dbReference type="PANTHER" id="PTHR41252">
    <property type="entry name" value="BLR2505 PROTEIN"/>
    <property type="match status" value="1"/>
</dbReference>
<dbReference type="Gene3D" id="3.10.450.50">
    <property type="match status" value="1"/>
</dbReference>
<evidence type="ECO:0000259" key="1">
    <source>
        <dbReference type="Pfam" id="PF12680"/>
    </source>
</evidence>
<dbReference type="Pfam" id="PF12680">
    <property type="entry name" value="SnoaL_2"/>
    <property type="match status" value="1"/>
</dbReference>
<sequence length="140" mass="16332">MLDPGLPLDQLKSAYENWRRTKGGNLNEVLNLFDDRIEMHSVLEPGVKHELARVQTSREDTKAYFRELLDNWEMIYFPTEKVLADGDTVVWIGRCHWRNRKDGNVLDTPKIDVWTFRNGKAVRFFEMFDSLGFARAAGLL</sequence>
<evidence type="ECO:0000313" key="2">
    <source>
        <dbReference type="EMBL" id="QNP45415.1"/>
    </source>
</evidence>
<dbReference type="InterPro" id="IPR037401">
    <property type="entry name" value="SnoaL-like"/>
</dbReference>
<dbReference type="InterPro" id="IPR032710">
    <property type="entry name" value="NTF2-like_dom_sf"/>
</dbReference>
<gene>
    <name evidence="2" type="ORF">H9L14_12595</name>
</gene>
<dbReference type="PANTHER" id="PTHR41252:SF1">
    <property type="entry name" value="BLR2505 PROTEIN"/>
    <property type="match status" value="1"/>
</dbReference>
<feature type="domain" description="SnoaL-like" evidence="1">
    <location>
        <begin position="23"/>
        <end position="123"/>
    </location>
</feature>
<dbReference type="EMBL" id="CP060782">
    <property type="protein sequence ID" value="QNP45415.1"/>
    <property type="molecule type" value="Genomic_DNA"/>
</dbReference>